<comment type="caution">
    <text evidence="1">The sequence shown here is derived from an EMBL/GenBank/DDBJ whole genome shotgun (WGS) entry which is preliminary data.</text>
</comment>
<dbReference type="AlphaFoldDB" id="A0AAE0BD40"/>
<evidence type="ECO:0000313" key="1">
    <source>
        <dbReference type="EMBL" id="KAK3234356.1"/>
    </source>
</evidence>
<dbReference type="EMBL" id="LGRX02035505">
    <property type="protein sequence ID" value="KAK3234356.1"/>
    <property type="molecule type" value="Genomic_DNA"/>
</dbReference>
<name>A0AAE0BD40_9CHLO</name>
<dbReference type="InterPro" id="IPR011050">
    <property type="entry name" value="Pectin_lyase_fold/virulence"/>
</dbReference>
<evidence type="ECO:0000313" key="2">
    <source>
        <dbReference type="Proteomes" id="UP001190700"/>
    </source>
</evidence>
<protein>
    <submittedName>
        <fullName evidence="1">Uncharacterized protein</fullName>
    </submittedName>
</protein>
<dbReference type="Proteomes" id="UP001190700">
    <property type="component" value="Unassembled WGS sequence"/>
</dbReference>
<dbReference type="SUPFAM" id="SSF51126">
    <property type="entry name" value="Pectin lyase-like"/>
    <property type="match status" value="1"/>
</dbReference>
<organism evidence="1 2">
    <name type="scientific">Cymbomonas tetramitiformis</name>
    <dbReference type="NCBI Taxonomy" id="36881"/>
    <lineage>
        <taxon>Eukaryota</taxon>
        <taxon>Viridiplantae</taxon>
        <taxon>Chlorophyta</taxon>
        <taxon>Pyramimonadophyceae</taxon>
        <taxon>Pyramimonadales</taxon>
        <taxon>Pyramimonadaceae</taxon>
        <taxon>Cymbomonas</taxon>
    </lineage>
</organism>
<accession>A0AAE0BD40</accession>
<proteinExistence type="predicted"/>
<keyword evidence="2" id="KW-1185">Reference proteome</keyword>
<reference evidence="1 2" key="1">
    <citation type="journal article" date="2015" name="Genome Biol. Evol.">
        <title>Comparative Genomics of a Bacterivorous Green Alga Reveals Evolutionary Causalities and Consequences of Phago-Mixotrophic Mode of Nutrition.</title>
        <authorList>
            <person name="Burns J.A."/>
            <person name="Paasch A."/>
            <person name="Narechania A."/>
            <person name="Kim E."/>
        </authorList>
    </citation>
    <scope>NUCLEOTIDE SEQUENCE [LARGE SCALE GENOMIC DNA]</scope>
    <source>
        <strain evidence="1 2">PLY_AMNH</strain>
    </source>
</reference>
<feature type="non-terminal residue" evidence="1">
    <location>
        <position position="447"/>
    </location>
</feature>
<sequence>MLGDLTHVWLRNLHFFGTSCCGAVGPSEVTHRTWAANDDIRLEGCHFLYSPSELSLLTTERGARGSGGYLLLHNNTVAFGEKGSLYYKANGANVSQNYFLFNSLEDRNERSHDDGFTIYSQGYRDLVEGNSLLYNGEMGGVLVWALGFNITSNLIQGQSYLAPWKDSAGIHMQEPGQWYTNVTWTWILGPSNSKSIRTDTSSTVTEPGRYSTISHCVFLGTAACTIKGNNHSVTHNTGDSMDVVWDWGAIHDHNSHSTTAYNGVERQESRGSASGTLPGWAGVNACSDMYGCNPENASLPDWLSGQLAAEAVIVCDELEECYHGRVTAGFPQEAARPLAVDFRPKPGSSLLLEVQEEGYDEYIGALSAPSVTITHIPVAPYGTPGATVTHAAVAACITPNACLVHITTPATSRILNTPTTAHFNYHITTARAATTSAAKCLKHITTA</sequence>
<gene>
    <name evidence="1" type="ORF">CYMTET_55386</name>
</gene>